<keyword evidence="3" id="KW-1185">Reference proteome</keyword>
<dbReference type="KEGG" id="vg:26636718"/>
<proteinExistence type="predicted"/>
<keyword evidence="1" id="KW-0472">Membrane</keyword>
<protein>
    <submittedName>
        <fullName evidence="2">Uncharacterized protein</fullName>
    </submittedName>
</protein>
<dbReference type="RefSeq" id="YP_009210185.1">
    <property type="nucleotide sequence ID" value="NC_028927.1"/>
</dbReference>
<accession>A0A0M7Q8C1</accession>
<sequence length="65" mass="7470">MKRKRSAFTFIEWFFDNIFPALFIFMLIFALGSVVVGIYLMTVVGIDIHQNGLKSVVETIWNGVK</sequence>
<dbReference type="EMBL" id="LN881726">
    <property type="protein sequence ID" value="CUL01228.1"/>
    <property type="molecule type" value="Genomic_DNA"/>
</dbReference>
<name>A0A0M7Q8C1_9CAUD</name>
<evidence type="ECO:0000256" key="1">
    <source>
        <dbReference type="SAM" id="Phobius"/>
    </source>
</evidence>
<feature type="transmembrane region" description="Helical" evidence="1">
    <location>
        <begin position="21"/>
        <end position="46"/>
    </location>
</feature>
<evidence type="ECO:0000313" key="2">
    <source>
        <dbReference type="EMBL" id="CUL01228.1"/>
    </source>
</evidence>
<dbReference type="Proteomes" id="UP000202484">
    <property type="component" value="Segment"/>
</dbReference>
<dbReference type="Pfam" id="PF23906">
    <property type="entry name" value="DUF7248"/>
    <property type="match status" value="1"/>
</dbReference>
<dbReference type="InterPro" id="IPR055672">
    <property type="entry name" value="DUF7248"/>
</dbReference>
<keyword evidence="1" id="KW-0812">Transmembrane</keyword>
<keyword evidence="1" id="KW-1133">Transmembrane helix</keyword>
<dbReference type="OrthoDB" id="23537at10239"/>
<reference evidence="2 3" key="1">
    <citation type="journal article" date="2015" name="Genome Announc.">
        <title>Draft Genome Sequences of 14 Escherichia coli Phages Isolated from Cattle Slurry.</title>
        <authorList>
            <person name="Smith R."/>
            <person name="O'Hara M."/>
            <person name="Hobman J.L."/>
            <person name="Millard A.D."/>
        </authorList>
    </citation>
    <scope>NUCLEOTIDE SEQUENCE [LARGE SCALE GENOMIC DNA]</scope>
</reference>
<dbReference type="GeneID" id="26636718"/>
<evidence type="ECO:0000313" key="3">
    <source>
        <dbReference type="Proteomes" id="UP000202484"/>
    </source>
</evidence>
<organism evidence="2 3">
    <name type="scientific">Escherichia phage slur02</name>
    <dbReference type="NCBI Taxonomy" id="1720494"/>
    <lineage>
        <taxon>Viruses</taxon>
        <taxon>Duplodnaviria</taxon>
        <taxon>Heunggongvirae</taxon>
        <taxon>Uroviricota</taxon>
        <taxon>Caudoviricetes</taxon>
        <taxon>Pantevenvirales</taxon>
        <taxon>Straboviridae</taxon>
        <taxon>Tevenvirinae</taxon>
        <taxon>Tequatrovirus</taxon>
        <taxon>Tequatrovirus slur02</taxon>
    </lineage>
</organism>